<evidence type="ECO:0000256" key="1">
    <source>
        <dbReference type="ARBA" id="ARBA00004127"/>
    </source>
</evidence>
<keyword evidence="14" id="KW-1185">Reference proteome</keyword>
<dbReference type="GO" id="GO:0005783">
    <property type="term" value="C:endoplasmic reticulum"/>
    <property type="evidence" value="ECO:0007669"/>
    <property type="project" value="TreeGrafter"/>
</dbReference>
<proteinExistence type="inferred from homology"/>
<protein>
    <recommendedName>
        <fullName evidence="11">Palmitoyltransferase</fullName>
        <ecNumber evidence="11">2.3.1.225</ecNumber>
    </recommendedName>
</protein>
<dbReference type="AlphaFoldDB" id="A0A317XVB8"/>
<keyword evidence="5 11" id="KW-1133">Transmembrane helix</keyword>
<reference evidence="13 14" key="1">
    <citation type="journal article" date="2018" name="Mol. Biol. Evol.">
        <title>Broad Genomic Sampling Reveals a Smut Pathogenic Ancestry of the Fungal Clade Ustilaginomycotina.</title>
        <authorList>
            <person name="Kijpornyongpan T."/>
            <person name="Mondo S.J."/>
            <person name="Barry K."/>
            <person name="Sandor L."/>
            <person name="Lee J."/>
            <person name="Lipzen A."/>
            <person name="Pangilinan J."/>
            <person name="LaButti K."/>
            <person name="Hainaut M."/>
            <person name="Henrissat B."/>
            <person name="Grigoriev I.V."/>
            <person name="Spatafora J.W."/>
            <person name="Aime M.C."/>
        </authorList>
    </citation>
    <scope>NUCLEOTIDE SEQUENCE [LARGE SCALE GENOMIC DNA]</scope>
    <source>
        <strain evidence="13 14">MCA 3645</strain>
    </source>
</reference>
<feature type="non-terminal residue" evidence="13">
    <location>
        <position position="1"/>
    </location>
</feature>
<keyword evidence="9 11" id="KW-0012">Acyltransferase</keyword>
<dbReference type="GO" id="GO:0005794">
    <property type="term" value="C:Golgi apparatus"/>
    <property type="evidence" value="ECO:0007669"/>
    <property type="project" value="TreeGrafter"/>
</dbReference>
<keyword evidence="3 11" id="KW-0808">Transferase</keyword>
<evidence type="ECO:0000256" key="2">
    <source>
        <dbReference type="ARBA" id="ARBA00008574"/>
    </source>
</evidence>
<evidence type="ECO:0000256" key="11">
    <source>
        <dbReference type="RuleBase" id="RU079119"/>
    </source>
</evidence>
<accession>A0A317XVB8</accession>
<evidence type="ECO:0000256" key="7">
    <source>
        <dbReference type="ARBA" id="ARBA00023139"/>
    </source>
</evidence>
<dbReference type="STRING" id="1882483.A0A317XVB8"/>
<dbReference type="InParanoid" id="A0A317XVB8"/>
<feature type="domain" description="Palmitoyltransferase DHHC" evidence="12">
    <location>
        <begin position="147"/>
        <end position="216"/>
    </location>
</feature>
<comment type="similarity">
    <text evidence="2 11">Belongs to the DHHC palmitoyltransferase family.</text>
</comment>
<dbReference type="Proteomes" id="UP000246740">
    <property type="component" value="Unassembled WGS sequence"/>
</dbReference>
<keyword evidence="8" id="KW-0449">Lipoprotein</keyword>
<dbReference type="PANTHER" id="PTHR22883:SF301">
    <property type="entry name" value="PALMITOYLTRANSFERASE ZDHHC12"/>
    <property type="match status" value="1"/>
</dbReference>
<evidence type="ECO:0000256" key="6">
    <source>
        <dbReference type="ARBA" id="ARBA00023136"/>
    </source>
</evidence>
<sequence>PRRRFRINRLLGRIVPIIILVYVSYTYDLVVVRYAYRYLYRVKGQRLVPILWLGPAHAVFLIALRAYLRVFLAHGTQPGNRYTVKGIQGWLRSILGANFPSPSPESDGQVYLDDTMDDGETGKVTIQYCQADGQPVRCWRDQCGGRIKAFRTRHCGDCGVCRVGFDHHCAWFDNDVTGPATLRPFLVFLGCVPTLVGLVLGPLLPAAWKVTKEITHFAASDPGLVESWWSKWYSWVGGPAFRWMVGWVLGARHWSSFSAPLASFMTPRLPIIVAFGGIFVSIASILAYSTVSNLAHGKLTIDVERERARQRLLHKCDIFQAQVKKGTRSPDYSAFKLLEKDIDTLSSVSYFLVRLADKSALVPLSPKEDGLFDYGGVETNL</sequence>
<evidence type="ECO:0000313" key="14">
    <source>
        <dbReference type="Proteomes" id="UP000246740"/>
    </source>
</evidence>
<feature type="transmembrane region" description="Helical" evidence="11">
    <location>
        <begin position="271"/>
        <end position="291"/>
    </location>
</feature>
<evidence type="ECO:0000256" key="4">
    <source>
        <dbReference type="ARBA" id="ARBA00022692"/>
    </source>
</evidence>
<comment type="domain">
    <text evidence="11">The DHHC domain is required for palmitoyltransferase activity.</text>
</comment>
<evidence type="ECO:0000256" key="9">
    <source>
        <dbReference type="ARBA" id="ARBA00023315"/>
    </source>
</evidence>
<dbReference type="EMBL" id="KZ819190">
    <property type="protein sequence ID" value="PWZ01319.1"/>
    <property type="molecule type" value="Genomic_DNA"/>
</dbReference>
<keyword evidence="4 11" id="KW-0812">Transmembrane</keyword>
<evidence type="ECO:0000313" key="13">
    <source>
        <dbReference type="EMBL" id="PWZ01319.1"/>
    </source>
</evidence>
<comment type="catalytic activity">
    <reaction evidence="10 11">
        <text>L-cysteinyl-[protein] + hexadecanoyl-CoA = S-hexadecanoyl-L-cysteinyl-[protein] + CoA</text>
        <dbReference type="Rhea" id="RHEA:36683"/>
        <dbReference type="Rhea" id="RHEA-COMP:10131"/>
        <dbReference type="Rhea" id="RHEA-COMP:11032"/>
        <dbReference type="ChEBI" id="CHEBI:29950"/>
        <dbReference type="ChEBI" id="CHEBI:57287"/>
        <dbReference type="ChEBI" id="CHEBI:57379"/>
        <dbReference type="ChEBI" id="CHEBI:74151"/>
        <dbReference type="EC" id="2.3.1.225"/>
    </reaction>
</comment>
<feature type="transmembrane region" description="Helical" evidence="11">
    <location>
        <begin position="47"/>
        <end position="68"/>
    </location>
</feature>
<dbReference type="GO" id="GO:0006612">
    <property type="term" value="P:protein targeting to membrane"/>
    <property type="evidence" value="ECO:0007669"/>
    <property type="project" value="TreeGrafter"/>
</dbReference>
<dbReference type="GO" id="GO:0019706">
    <property type="term" value="F:protein-cysteine S-palmitoyltransferase activity"/>
    <property type="evidence" value="ECO:0007669"/>
    <property type="project" value="UniProtKB-EC"/>
</dbReference>
<evidence type="ECO:0000259" key="12">
    <source>
        <dbReference type="Pfam" id="PF01529"/>
    </source>
</evidence>
<evidence type="ECO:0000256" key="8">
    <source>
        <dbReference type="ARBA" id="ARBA00023288"/>
    </source>
</evidence>
<dbReference type="EC" id="2.3.1.225" evidence="11"/>
<gene>
    <name evidence="13" type="ORF">BCV70DRAFT_149671</name>
</gene>
<evidence type="ECO:0000256" key="3">
    <source>
        <dbReference type="ARBA" id="ARBA00022679"/>
    </source>
</evidence>
<evidence type="ECO:0000256" key="5">
    <source>
        <dbReference type="ARBA" id="ARBA00022989"/>
    </source>
</evidence>
<feature type="transmembrane region" description="Helical" evidence="11">
    <location>
        <begin position="185"/>
        <end position="208"/>
    </location>
</feature>
<dbReference type="PROSITE" id="PS50216">
    <property type="entry name" value="DHHC"/>
    <property type="match status" value="1"/>
</dbReference>
<dbReference type="PANTHER" id="PTHR22883">
    <property type="entry name" value="ZINC FINGER DHHC DOMAIN CONTAINING PROTEIN"/>
    <property type="match status" value="1"/>
</dbReference>
<evidence type="ECO:0000256" key="10">
    <source>
        <dbReference type="ARBA" id="ARBA00048048"/>
    </source>
</evidence>
<dbReference type="InterPro" id="IPR039859">
    <property type="entry name" value="PFA4/ZDH16/20/ERF2-like"/>
</dbReference>
<feature type="non-terminal residue" evidence="13">
    <location>
        <position position="381"/>
    </location>
</feature>
<organism evidence="13 14">
    <name type="scientific">Testicularia cyperi</name>
    <dbReference type="NCBI Taxonomy" id="1882483"/>
    <lineage>
        <taxon>Eukaryota</taxon>
        <taxon>Fungi</taxon>
        <taxon>Dikarya</taxon>
        <taxon>Basidiomycota</taxon>
        <taxon>Ustilaginomycotina</taxon>
        <taxon>Ustilaginomycetes</taxon>
        <taxon>Ustilaginales</taxon>
        <taxon>Anthracoideaceae</taxon>
        <taxon>Testicularia</taxon>
    </lineage>
</organism>
<name>A0A317XVB8_9BASI</name>
<dbReference type="OrthoDB" id="302728at2759"/>
<keyword evidence="7" id="KW-0564">Palmitate</keyword>
<dbReference type="InterPro" id="IPR001594">
    <property type="entry name" value="Palmitoyltrfase_DHHC"/>
</dbReference>
<dbReference type="Pfam" id="PF01529">
    <property type="entry name" value="DHHC"/>
    <property type="match status" value="1"/>
</dbReference>
<feature type="transmembrane region" description="Helical" evidence="11">
    <location>
        <begin position="10"/>
        <end position="27"/>
    </location>
</feature>
<keyword evidence="6 11" id="KW-0472">Membrane</keyword>
<comment type="subcellular location">
    <subcellularLocation>
        <location evidence="1">Endomembrane system</location>
        <topology evidence="1">Multi-pass membrane protein</topology>
    </subcellularLocation>
</comment>